<dbReference type="Proteomes" id="UP000574390">
    <property type="component" value="Unassembled WGS sequence"/>
</dbReference>
<evidence type="ECO:0000256" key="2">
    <source>
        <dbReference type="ARBA" id="ARBA00022553"/>
    </source>
</evidence>
<evidence type="ECO:0000313" key="4">
    <source>
        <dbReference type="EMBL" id="KAF4712904.1"/>
    </source>
</evidence>
<dbReference type="PRINTS" id="PR00081">
    <property type="entry name" value="GDHRDH"/>
</dbReference>
<evidence type="ECO:0000313" key="5">
    <source>
        <dbReference type="Proteomes" id="UP000574390"/>
    </source>
</evidence>
<evidence type="ECO:0000256" key="1">
    <source>
        <dbReference type="ARBA" id="ARBA00022450"/>
    </source>
</evidence>
<dbReference type="AlphaFoldDB" id="A0A7J6QWT4"/>
<keyword evidence="2" id="KW-0597">Phosphoprotein</keyword>
<dbReference type="GO" id="GO:0004312">
    <property type="term" value="F:fatty acid synthase activity"/>
    <property type="evidence" value="ECO:0007669"/>
    <property type="project" value="TreeGrafter"/>
</dbReference>
<dbReference type="EMBL" id="JABANM010026484">
    <property type="protein sequence ID" value="KAF4712904.1"/>
    <property type="molecule type" value="Genomic_DNA"/>
</dbReference>
<dbReference type="InterPro" id="IPR002347">
    <property type="entry name" value="SDR_fam"/>
</dbReference>
<dbReference type="PANTHER" id="PTHR43775">
    <property type="entry name" value="FATTY ACID SYNTHASE"/>
    <property type="match status" value="1"/>
</dbReference>
<protein>
    <recommendedName>
        <fullName evidence="3">Ketoreductase domain-containing protein</fullName>
    </recommendedName>
</protein>
<reference evidence="4 5" key="1">
    <citation type="submission" date="2020-04" db="EMBL/GenBank/DDBJ databases">
        <title>Perkinsus olseni comparative genomics.</title>
        <authorList>
            <person name="Bogema D.R."/>
        </authorList>
    </citation>
    <scope>NUCLEOTIDE SEQUENCE [LARGE SCALE GENOMIC DNA]</scope>
    <source>
        <strain evidence="4">ATCC PRA-205</strain>
    </source>
</reference>
<feature type="non-terminal residue" evidence="4">
    <location>
        <position position="1"/>
    </location>
</feature>
<organism evidence="4 5">
    <name type="scientific">Perkinsus olseni</name>
    <name type="common">Perkinsus atlanticus</name>
    <dbReference type="NCBI Taxonomy" id="32597"/>
    <lineage>
        <taxon>Eukaryota</taxon>
        <taxon>Sar</taxon>
        <taxon>Alveolata</taxon>
        <taxon>Perkinsozoa</taxon>
        <taxon>Perkinsea</taxon>
        <taxon>Perkinsida</taxon>
        <taxon>Perkinsidae</taxon>
        <taxon>Perkinsus</taxon>
    </lineage>
</organism>
<dbReference type="SUPFAM" id="SSF51735">
    <property type="entry name" value="NAD(P)-binding Rossmann-fold domains"/>
    <property type="match status" value="1"/>
</dbReference>
<feature type="non-terminal residue" evidence="4">
    <location>
        <position position="494"/>
    </location>
</feature>
<dbReference type="SMART" id="SM00822">
    <property type="entry name" value="PKS_KR"/>
    <property type="match status" value="1"/>
</dbReference>
<accession>A0A7J6QWT4</accession>
<gene>
    <name evidence="4" type="ORF">FOZ62_007697</name>
</gene>
<dbReference type="GO" id="GO:0006633">
    <property type="term" value="P:fatty acid biosynthetic process"/>
    <property type="evidence" value="ECO:0007669"/>
    <property type="project" value="TreeGrafter"/>
</dbReference>
<dbReference type="InterPro" id="IPR036291">
    <property type="entry name" value="NAD(P)-bd_dom_sf"/>
</dbReference>
<evidence type="ECO:0000259" key="3">
    <source>
        <dbReference type="SMART" id="SM00822"/>
    </source>
</evidence>
<feature type="domain" description="Ketoreductase" evidence="3">
    <location>
        <begin position="285"/>
        <end position="453"/>
    </location>
</feature>
<dbReference type="InterPro" id="IPR050091">
    <property type="entry name" value="PKS_NRPS_Biosynth_Enz"/>
</dbReference>
<dbReference type="Pfam" id="PF08659">
    <property type="entry name" value="KR"/>
    <property type="match status" value="1"/>
</dbReference>
<name>A0A7J6QWT4_PEROL</name>
<dbReference type="PANTHER" id="PTHR43775:SF37">
    <property type="entry name" value="SI:DKEY-61P9.11"/>
    <property type="match status" value="1"/>
</dbReference>
<proteinExistence type="predicted"/>
<dbReference type="InterPro" id="IPR057326">
    <property type="entry name" value="KR_dom"/>
</dbReference>
<sequence length="494" mass="52541">EAGKGGTRFVDVGPGAGMRTLIRECVPDAEVLCAARYFDKSDQALRGALWSSGIVSEPPVPDGDGLHRVLALPSRRWRRTKCWPPDRSSERDSCRATTTGGMASMTYTEVWEELPVALFPNGETPGRVAGISLSGTEPSCGEVLWCRSVSDFDVAVRSLGRAVVLVDPEPDADPISLLGDVINFVQRSLIPNSRLLSRMDTVLVIRDCQCASPVIGFARSLLSEHGADLGLRIVRFLNTNDISSLAHLPNLGEFRVVGGKIKVRQLGRHPQRTPKSDLKEHLPDGVVVITGGFGGLGRLVAKWAADNLRCSKIVLVSRSASSQPSSFGLSCPVDVRAADVSSRDSLVSALSEYRGTVTTVFHCAGVVEDTLVEHAPSVYEELYQAVAAKVLGPVNLVEALGSEPRYVLFSSSSTAFGSPGQSVYAAANAASDFFAENSAADVLSIQWGGWSKSIAGSMSAKYNVNPAAGERFLAPQQGLQAMGTLLSDLVAGNL</sequence>
<comment type="caution">
    <text evidence="4">The sequence shown here is derived from an EMBL/GenBank/DDBJ whole genome shotgun (WGS) entry which is preliminary data.</text>
</comment>
<dbReference type="Gene3D" id="3.40.50.720">
    <property type="entry name" value="NAD(P)-binding Rossmann-like Domain"/>
    <property type="match status" value="1"/>
</dbReference>
<keyword evidence="1" id="KW-0596">Phosphopantetheine</keyword>
<dbReference type="InterPro" id="IPR013968">
    <property type="entry name" value="PKS_KR"/>
</dbReference>